<dbReference type="GO" id="GO:0006753">
    <property type="term" value="P:nucleoside phosphate metabolic process"/>
    <property type="evidence" value="ECO:0007669"/>
    <property type="project" value="TreeGrafter"/>
</dbReference>
<feature type="domain" description="Nudix hydrolase" evidence="15">
    <location>
        <begin position="47"/>
        <end position="194"/>
    </location>
</feature>
<evidence type="ECO:0000256" key="3">
    <source>
        <dbReference type="ARBA" id="ARBA00012453"/>
    </source>
</evidence>
<evidence type="ECO:0000256" key="6">
    <source>
        <dbReference type="ARBA" id="ARBA00022801"/>
    </source>
</evidence>
<comment type="cofactor">
    <cofactor evidence="1 13">
        <name>Mg(2+)</name>
        <dbReference type="ChEBI" id="CHEBI:18420"/>
    </cofactor>
</comment>
<evidence type="ECO:0000259" key="15">
    <source>
        <dbReference type="PROSITE" id="PS51462"/>
    </source>
</evidence>
<comment type="function">
    <text evidence="8">Acts on ADP-mannose and ADP-glucose as well as ADP-ribose. Prevents glycogen biosynthesis. The reaction catalyzed by this enzyme is a limiting step of the gluconeogenic process.</text>
</comment>
<dbReference type="PANTHER" id="PTHR11839:SF5">
    <property type="entry name" value="ADP-RIBOSE PYROPHOSPHATASE"/>
    <property type="match status" value="1"/>
</dbReference>
<evidence type="ECO:0000256" key="10">
    <source>
        <dbReference type="ARBA" id="ARBA00030308"/>
    </source>
</evidence>
<evidence type="ECO:0000256" key="8">
    <source>
        <dbReference type="ARBA" id="ARBA00025164"/>
    </source>
</evidence>
<keyword evidence="7 13" id="KW-0460">Magnesium</keyword>
<dbReference type="InterPro" id="IPR020084">
    <property type="entry name" value="NUDIX_hydrolase_CS"/>
</dbReference>
<evidence type="ECO:0000256" key="5">
    <source>
        <dbReference type="ARBA" id="ARBA00022723"/>
    </source>
</evidence>
<keyword evidence="17" id="KW-1185">Reference proteome</keyword>
<comment type="similarity">
    <text evidence="2">Belongs to the Nudix hydrolase family. NudF subfamily.</text>
</comment>
<dbReference type="CDD" id="cd24155">
    <property type="entry name" value="NUDIX_ADPRase"/>
    <property type="match status" value="1"/>
</dbReference>
<evidence type="ECO:0000256" key="9">
    <source>
        <dbReference type="ARBA" id="ARBA00030162"/>
    </source>
</evidence>
<dbReference type="GO" id="GO:0046872">
    <property type="term" value="F:metal ion binding"/>
    <property type="evidence" value="ECO:0007669"/>
    <property type="project" value="UniProtKB-KW"/>
</dbReference>
<dbReference type="InterPro" id="IPR000086">
    <property type="entry name" value="NUDIX_hydrolase_dom"/>
</dbReference>
<organism evidence="16 17">
    <name type="scientific">Thiomicrorhabdus sediminis</name>
    <dbReference type="NCBI Taxonomy" id="2580412"/>
    <lineage>
        <taxon>Bacteria</taxon>
        <taxon>Pseudomonadati</taxon>
        <taxon>Pseudomonadota</taxon>
        <taxon>Gammaproteobacteria</taxon>
        <taxon>Thiotrichales</taxon>
        <taxon>Piscirickettsiaceae</taxon>
        <taxon>Thiomicrorhabdus</taxon>
    </lineage>
</organism>
<dbReference type="Pfam" id="PF00293">
    <property type="entry name" value="NUDIX"/>
    <property type="match status" value="1"/>
</dbReference>
<dbReference type="GO" id="GO:0047631">
    <property type="term" value="F:ADP-ribose diphosphatase activity"/>
    <property type="evidence" value="ECO:0007669"/>
    <property type="project" value="UniProtKB-EC"/>
</dbReference>
<dbReference type="OrthoDB" id="5292471at2"/>
<dbReference type="GO" id="GO:0005829">
    <property type="term" value="C:cytosol"/>
    <property type="evidence" value="ECO:0007669"/>
    <property type="project" value="TreeGrafter"/>
</dbReference>
<dbReference type="SUPFAM" id="SSF55811">
    <property type="entry name" value="Nudix"/>
    <property type="match status" value="1"/>
</dbReference>
<feature type="binding site" evidence="13">
    <location>
        <position position="110"/>
    </location>
    <ligand>
        <name>Mg(2+)</name>
        <dbReference type="ChEBI" id="CHEBI:18420"/>
        <label>1</label>
    </ligand>
</feature>
<dbReference type="EMBL" id="CP040602">
    <property type="protein sequence ID" value="QCU90120.1"/>
    <property type="molecule type" value="Genomic_DNA"/>
</dbReference>
<evidence type="ECO:0000256" key="12">
    <source>
        <dbReference type="ARBA" id="ARBA00049546"/>
    </source>
</evidence>
<keyword evidence="6" id="KW-0378">Hydrolase</keyword>
<evidence type="ECO:0000256" key="1">
    <source>
        <dbReference type="ARBA" id="ARBA00001946"/>
    </source>
</evidence>
<sequence>MSNSIKKLSNLKVSSLFKGFFEFKKLRFSHSLYQGGQTPVIDRELFARGQAVVVLLFDSAQEQVVLVEQCRVGAVQHALEANCPENAWLQEPVAGMIDKGETPEQAAIREVFEETGYQIQSTDSLAYITHFYPSPGACDEILWLYAAEIDSLQINEFSGLSEEHEDIRVLTLSYKDAKRQLAEGRLNVSSTIIALQWLFYHKA</sequence>
<feature type="binding site" evidence="13">
    <location>
        <position position="94"/>
    </location>
    <ligand>
        <name>Mg(2+)</name>
        <dbReference type="ChEBI" id="CHEBI:18420"/>
        <label>1</label>
    </ligand>
</feature>
<dbReference type="GO" id="GO:0019693">
    <property type="term" value="P:ribose phosphate metabolic process"/>
    <property type="evidence" value="ECO:0007669"/>
    <property type="project" value="TreeGrafter"/>
</dbReference>
<dbReference type="PROSITE" id="PS51462">
    <property type="entry name" value="NUDIX"/>
    <property type="match status" value="1"/>
</dbReference>
<dbReference type="NCBIfam" id="TIGR00052">
    <property type="entry name" value="nudix-type nucleoside diphosphatase, YffH/AdpP family"/>
    <property type="match status" value="1"/>
</dbReference>
<keyword evidence="5 13" id="KW-0479">Metal-binding</keyword>
<dbReference type="Proteomes" id="UP000304864">
    <property type="component" value="Chromosome"/>
</dbReference>
<evidence type="ECO:0000256" key="11">
    <source>
        <dbReference type="ARBA" id="ARBA00033056"/>
    </source>
</evidence>
<feature type="binding site" evidence="13">
    <location>
        <position position="114"/>
    </location>
    <ligand>
        <name>Mg(2+)</name>
        <dbReference type="ChEBI" id="CHEBI:18420"/>
        <label>1</label>
    </ligand>
</feature>
<evidence type="ECO:0000256" key="14">
    <source>
        <dbReference type="PIRSR" id="PIRSR604385-3"/>
    </source>
</evidence>
<dbReference type="PROSITE" id="PS00893">
    <property type="entry name" value="NUDIX_BOX"/>
    <property type="match status" value="1"/>
</dbReference>
<evidence type="ECO:0000256" key="2">
    <source>
        <dbReference type="ARBA" id="ARBA00007482"/>
    </source>
</evidence>
<gene>
    <name evidence="16" type="ORF">FE785_05480</name>
</gene>
<dbReference type="InterPro" id="IPR004385">
    <property type="entry name" value="NDP_pyrophosphatase"/>
</dbReference>
<evidence type="ECO:0000256" key="13">
    <source>
        <dbReference type="PIRSR" id="PIRSR604385-2"/>
    </source>
</evidence>
<evidence type="ECO:0000256" key="7">
    <source>
        <dbReference type="ARBA" id="ARBA00022842"/>
    </source>
</evidence>
<name>A0A4P9K6N8_9GAMM</name>
<dbReference type="PANTHER" id="PTHR11839">
    <property type="entry name" value="UDP/ADP-SUGAR PYROPHOSPHATASE"/>
    <property type="match status" value="1"/>
</dbReference>
<dbReference type="AlphaFoldDB" id="A0A4P9K6N8"/>
<comment type="catalytic activity">
    <reaction evidence="12">
        <text>ADP-D-ribose + H2O = D-ribose 5-phosphate + AMP + 2 H(+)</text>
        <dbReference type="Rhea" id="RHEA:10412"/>
        <dbReference type="ChEBI" id="CHEBI:15377"/>
        <dbReference type="ChEBI" id="CHEBI:15378"/>
        <dbReference type="ChEBI" id="CHEBI:57967"/>
        <dbReference type="ChEBI" id="CHEBI:78346"/>
        <dbReference type="ChEBI" id="CHEBI:456215"/>
        <dbReference type="EC" id="3.6.1.13"/>
    </reaction>
</comment>
<dbReference type="RefSeq" id="WP_138564796.1">
    <property type="nucleotide sequence ID" value="NZ_CP040602.1"/>
</dbReference>
<protein>
    <recommendedName>
        <fullName evidence="4">ADP-ribose pyrophosphatase</fullName>
        <ecNumber evidence="3">3.6.1.13</ecNumber>
    </recommendedName>
    <alternativeName>
        <fullName evidence="9">ADP-ribose diphosphatase</fullName>
    </alternativeName>
    <alternativeName>
        <fullName evidence="11">ADP-ribose phosphohydrolase</fullName>
    </alternativeName>
    <alternativeName>
        <fullName evidence="10">Adenosine diphosphoribose pyrophosphatase</fullName>
    </alternativeName>
</protein>
<dbReference type="Gene3D" id="3.90.79.10">
    <property type="entry name" value="Nucleoside Triphosphate Pyrophosphohydrolase"/>
    <property type="match status" value="1"/>
</dbReference>
<dbReference type="GO" id="GO:0019144">
    <property type="term" value="F:ADP-sugar diphosphatase activity"/>
    <property type="evidence" value="ECO:0007669"/>
    <property type="project" value="TreeGrafter"/>
</dbReference>
<evidence type="ECO:0000256" key="4">
    <source>
        <dbReference type="ARBA" id="ARBA00013297"/>
    </source>
</evidence>
<evidence type="ECO:0000313" key="17">
    <source>
        <dbReference type="Proteomes" id="UP000304864"/>
    </source>
</evidence>
<accession>A0A4P9K6N8</accession>
<proteinExistence type="inferred from homology"/>
<dbReference type="EC" id="3.6.1.13" evidence="3"/>
<feature type="short sequence motif" description="Nudix box" evidence="14">
    <location>
        <begin position="95"/>
        <end position="117"/>
    </location>
</feature>
<dbReference type="KEGG" id="thig:FE785_05480"/>
<reference evidence="16 17" key="1">
    <citation type="submission" date="2019-05" db="EMBL/GenBank/DDBJ databases">
        <title>Thiomicrorhabdus sediminis sp. nov, a novel sulfur-oxidizing bacterium isolated from coastal sediment.</title>
        <authorList>
            <person name="Liu X."/>
        </authorList>
    </citation>
    <scope>NUCLEOTIDE SEQUENCE [LARGE SCALE GENOMIC DNA]</scope>
    <source>
        <strain evidence="16 17">G1</strain>
    </source>
</reference>
<evidence type="ECO:0000313" key="16">
    <source>
        <dbReference type="EMBL" id="QCU90120.1"/>
    </source>
</evidence>
<dbReference type="InterPro" id="IPR015797">
    <property type="entry name" value="NUDIX_hydrolase-like_dom_sf"/>
</dbReference>
<feature type="binding site" evidence="13">
    <location>
        <position position="165"/>
    </location>
    <ligand>
        <name>Mg(2+)</name>
        <dbReference type="ChEBI" id="CHEBI:18420"/>
        <label>1</label>
    </ligand>
</feature>